<organism evidence="4 5">
    <name type="scientific">Brachionus plicatilis</name>
    <name type="common">Marine rotifer</name>
    <name type="synonym">Brachionus muelleri</name>
    <dbReference type="NCBI Taxonomy" id="10195"/>
    <lineage>
        <taxon>Eukaryota</taxon>
        <taxon>Metazoa</taxon>
        <taxon>Spiralia</taxon>
        <taxon>Gnathifera</taxon>
        <taxon>Rotifera</taxon>
        <taxon>Eurotatoria</taxon>
        <taxon>Monogononta</taxon>
        <taxon>Pseudotrocha</taxon>
        <taxon>Ploima</taxon>
        <taxon>Brachionidae</taxon>
        <taxon>Brachionus</taxon>
    </lineage>
</organism>
<dbReference type="SMART" id="SM00248">
    <property type="entry name" value="ANK"/>
    <property type="match status" value="2"/>
</dbReference>
<dbReference type="OrthoDB" id="194358at2759"/>
<feature type="repeat" description="ANK" evidence="3">
    <location>
        <begin position="23"/>
        <end position="57"/>
    </location>
</feature>
<dbReference type="InterPro" id="IPR036770">
    <property type="entry name" value="Ankyrin_rpt-contain_sf"/>
</dbReference>
<dbReference type="InterPro" id="IPR002110">
    <property type="entry name" value="Ankyrin_rpt"/>
</dbReference>
<reference evidence="4 5" key="1">
    <citation type="journal article" date="2018" name="Sci. Rep.">
        <title>Genomic signatures of local adaptation to the degree of environmental predictability in rotifers.</title>
        <authorList>
            <person name="Franch-Gras L."/>
            <person name="Hahn C."/>
            <person name="Garcia-Roger E.M."/>
            <person name="Carmona M.J."/>
            <person name="Serra M."/>
            <person name="Gomez A."/>
        </authorList>
    </citation>
    <scope>NUCLEOTIDE SEQUENCE [LARGE SCALE GENOMIC DNA]</scope>
    <source>
        <strain evidence="4">HYR1</strain>
    </source>
</reference>
<evidence type="ECO:0000256" key="2">
    <source>
        <dbReference type="ARBA" id="ARBA00023043"/>
    </source>
</evidence>
<feature type="non-terminal residue" evidence="4">
    <location>
        <position position="1"/>
    </location>
</feature>
<evidence type="ECO:0000313" key="5">
    <source>
        <dbReference type="Proteomes" id="UP000276133"/>
    </source>
</evidence>
<dbReference type="Proteomes" id="UP000276133">
    <property type="component" value="Unassembled WGS sequence"/>
</dbReference>
<dbReference type="PANTHER" id="PTHR24171">
    <property type="entry name" value="ANKYRIN REPEAT DOMAIN-CONTAINING PROTEIN 39-RELATED"/>
    <property type="match status" value="1"/>
</dbReference>
<proteinExistence type="predicted"/>
<name>A0A3M7P3G2_BRAPC</name>
<gene>
    <name evidence="4" type="ORF">BpHYR1_018635</name>
</gene>
<dbReference type="GO" id="GO:0031436">
    <property type="term" value="C:BRCA1-BARD1 complex"/>
    <property type="evidence" value="ECO:0007669"/>
    <property type="project" value="TreeGrafter"/>
</dbReference>
<dbReference type="SUPFAM" id="SSF48403">
    <property type="entry name" value="Ankyrin repeat"/>
    <property type="match status" value="1"/>
</dbReference>
<dbReference type="GO" id="GO:0070531">
    <property type="term" value="C:BRCA1-A complex"/>
    <property type="evidence" value="ECO:0007669"/>
    <property type="project" value="TreeGrafter"/>
</dbReference>
<dbReference type="GO" id="GO:0085020">
    <property type="term" value="P:protein K6-linked ubiquitination"/>
    <property type="evidence" value="ECO:0007669"/>
    <property type="project" value="TreeGrafter"/>
</dbReference>
<feature type="non-terminal residue" evidence="4">
    <location>
        <position position="177"/>
    </location>
</feature>
<sequence length="177" mass="20252">KNVCEVIKFLGEIGCDFNTRYEKGNTALHFAATLESESDKVIKILIKNGAYVNTMNNYLQTPLFASVKSNNILAASSLLDFNADIYSRDINGLTAFDLIRDVEEWTKSDCFNKDQKLILKTFEYKQTRTLIRKISHKIKTDFSSKALLNKRKYTLSSYLNNNYMVPSISITPRAIRT</sequence>
<accession>A0A3M7P3G2</accession>
<protein>
    <submittedName>
        <fullName evidence="4">Ankyrin repeat</fullName>
    </submittedName>
</protein>
<dbReference type="EMBL" id="REGN01013726">
    <property type="protein sequence ID" value="RMZ93543.1"/>
    <property type="molecule type" value="Genomic_DNA"/>
</dbReference>
<evidence type="ECO:0000256" key="1">
    <source>
        <dbReference type="ARBA" id="ARBA00022737"/>
    </source>
</evidence>
<keyword evidence="1" id="KW-0677">Repeat</keyword>
<evidence type="ECO:0000313" key="4">
    <source>
        <dbReference type="EMBL" id="RMZ93543.1"/>
    </source>
</evidence>
<dbReference type="PROSITE" id="PS50297">
    <property type="entry name" value="ANK_REP_REGION"/>
    <property type="match status" value="1"/>
</dbReference>
<evidence type="ECO:0000256" key="3">
    <source>
        <dbReference type="PROSITE-ProRule" id="PRU00023"/>
    </source>
</evidence>
<dbReference type="PROSITE" id="PS50088">
    <property type="entry name" value="ANK_REPEAT"/>
    <property type="match status" value="1"/>
</dbReference>
<dbReference type="Gene3D" id="1.25.40.20">
    <property type="entry name" value="Ankyrin repeat-containing domain"/>
    <property type="match status" value="1"/>
</dbReference>
<dbReference type="PANTHER" id="PTHR24171:SF8">
    <property type="entry name" value="BRCA1-ASSOCIATED RING DOMAIN PROTEIN 1"/>
    <property type="match status" value="1"/>
</dbReference>
<dbReference type="GO" id="GO:0004842">
    <property type="term" value="F:ubiquitin-protein transferase activity"/>
    <property type="evidence" value="ECO:0007669"/>
    <property type="project" value="TreeGrafter"/>
</dbReference>
<dbReference type="Pfam" id="PF12796">
    <property type="entry name" value="Ank_2"/>
    <property type="match status" value="1"/>
</dbReference>
<keyword evidence="5" id="KW-1185">Reference proteome</keyword>
<comment type="caution">
    <text evidence="4">The sequence shown here is derived from an EMBL/GenBank/DDBJ whole genome shotgun (WGS) entry which is preliminary data.</text>
</comment>
<keyword evidence="2 3" id="KW-0040">ANK repeat</keyword>
<dbReference type="STRING" id="10195.A0A3M7P3G2"/>
<dbReference type="AlphaFoldDB" id="A0A3M7P3G2"/>